<accession>A0A1G1YGR2</accession>
<keyword evidence="1" id="KW-1133">Transmembrane helix</keyword>
<organism evidence="2 3">
    <name type="scientific">Candidatus Buchananbacteria bacterium RIFCSPLOWO2_01_FULL_39_33</name>
    <dbReference type="NCBI Taxonomy" id="1797543"/>
    <lineage>
        <taxon>Bacteria</taxon>
        <taxon>Candidatus Buchananiibacteriota</taxon>
    </lineage>
</organism>
<protein>
    <recommendedName>
        <fullName evidence="4">Acid phosphatase</fullName>
    </recommendedName>
</protein>
<keyword evidence="1" id="KW-0472">Membrane</keyword>
<comment type="caution">
    <text evidence="2">The sequence shown here is derived from an EMBL/GenBank/DDBJ whole genome shotgun (WGS) entry which is preliminary data.</text>
</comment>
<evidence type="ECO:0000313" key="2">
    <source>
        <dbReference type="EMBL" id="OGY51535.1"/>
    </source>
</evidence>
<gene>
    <name evidence="2" type="ORF">A3A02_01870</name>
</gene>
<feature type="transmembrane region" description="Helical" evidence="1">
    <location>
        <begin position="38"/>
        <end position="58"/>
    </location>
</feature>
<name>A0A1G1YGR2_9BACT</name>
<dbReference type="Pfam" id="PF02681">
    <property type="entry name" value="DUF212"/>
    <property type="match status" value="1"/>
</dbReference>
<dbReference type="EMBL" id="MHIM01000034">
    <property type="protein sequence ID" value="OGY51535.1"/>
    <property type="molecule type" value="Genomic_DNA"/>
</dbReference>
<dbReference type="InterPro" id="IPR003832">
    <property type="entry name" value="DUF212"/>
</dbReference>
<dbReference type="PANTHER" id="PTHR31446:SF29">
    <property type="entry name" value="ACID PHOSPHATASE_VANADIUM-DEPENDENT HALOPEROXIDASE-RELATED PROTEIN"/>
    <property type="match status" value="1"/>
</dbReference>
<evidence type="ECO:0000256" key="1">
    <source>
        <dbReference type="SAM" id="Phobius"/>
    </source>
</evidence>
<dbReference type="PANTHER" id="PTHR31446">
    <property type="entry name" value="ACID PHOSPHATASE/VANADIUM-DEPENDENT HALOPEROXIDASE-RELATED PROTEIN"/>
    <property type="match status" value="1"/>
</dbReference>
<feature type="transmembrane region" description="Helical" evidence="1">
    <location>
        <begin position="6"/>
        <end position="26"/>
    </location>
</feature>
<dbReference type="Proteomes" id="UP000177376">
    <property type="component" value="Unassembled WGS sequence"/>
</dbReference>
<sequence>MYELILIPLLVAVIIQIIKLIIDGIPNNLNWQHLINDYGGMPSAHAALVASLATVSGLSQGFNSAVFAISFVLMVIVARDAVGFRREIGRHAVFTNMLARVIYQNAKNQTKEKLEFLNEKVGHTVWEVMVGLILGVCLSLILYAILPLA</sequence>
<feature type="transmembrane region" description="Helical" evidence="1">
    <location>
        <begin position="125"/>
        <end position="146"/>
    </location>
</feature>
<dbReference type="AlphaFoldDB" id="A0A1G1YGR2"/>
<evidence type="ECO:0008006" key="4">
    <source>
        <dbReference type="Google" id="ProtNLM"/>
    </source>
</evidence>
<evidence type="ECO:0000313" key="3">
    <source>
        <dbReference type="Proteomes" id="UP000177376"/>
    </source>
</evidence>
<proteinExistence type="predicted"/>
<keyword evidence="1" id="KW-0812">Transmembrane</keyword>
<reference evidence="2 3" key="1">
    <citation type="journal article" date="2016" name="Nat. Commun.">
        <title>Thousands of microbial genomes shed light on interconnected biogeochemical processes in an aquifer system.</title>
        <authorList>
            <person name="Anantharaman K."/>
            <person name="Brown C.T."/>
            <person name="Hug L.A."/>
            <person name="Sharon I."/>
            <person name="Castelle C.J."/>
            <person name="Probst A.J."/>
            <person name="Thomas B.C."/>
            <person name="Singh A."/>
            <person name="Wilkins M.J."/>
            <person name="Karaoz U."/>
            <person name="Brodie E.L."/>
            <person name="Williams K.H."/>
            <person name="Hubbard S.S."/>
            <person name="Banfield J.F."/>
        </authorList>
    </citation>
    <scope>NUCLEOTIDE SEQUENCE [LARGE SCALE GENOMIC DNA]</scope>
</reference>